<accession>A0A2P9HJ83</accession>
<gene>
    <name evidence="1" type="ORF">OHAE_4</name>
</gene>
<name>A0A2P9HJ83_9HYPH</name>
<sequence length="38" mass="4402">MLTWHFSTHNPDKSATFRDYAVKYTPLRFSNPAIFGSP</sequence>
<organism evidence="1 2">
    <name type="scientific">Ochrobactrum soli</name>
    <dbReference type="NCBI Taxonomy" id="2448455"/>
    <lineage>
        <taxon>Bacteria</taxon>
        <taxon>Pseudomonadati</taxon>
        <taxon>Pseudomonadota</taxon>
        <taxon>Alphaproteobacteria</taxon>
        <taxon>Hyphomicrobiales</taxon>
        <taxon>Brucellaceae</taxon>
        <taxon>Brucella/Ochrobactrum group</taxon>
        <taxon>Ochrobactrum</taxon>
    </lineage>
</organism>
<proteinExistence type="predicted"/>
<dbReference type="AlphaFoldDB" id="A0A2P9HJ83"/>
<protein>
    <submittedName>
        <fullName evidence="1">Uncharacterized protein</fullName>
    </submittedName>
</protein>
<dbReference type="EMBL" id="OOFM01000005">
    <property type="protein sequence ID" value="SPL64137.1"/>
    <property type="molecule type" value="Genomic_DNA"/>
</dbReference>
<reference evidence="2" key="1">
    <citation type="submission" date="2017-12" db="EMBL/GenBank/DDBJ databases">
        <authorList>
            <person name="Diaz M."/>
        </authorList>
    </citation>
    <scope>NUCLEOTIDE SEQUENCE [LARGE SCALE GENOMIC DNA]</scope>
    <source>
        <strain evidence="2">FI11154</strain>
    </source>
</reference>
<dbReference type="Proteomes" id="UP000246073">
    <property type="component" value="Unassembled WGS sequence"/>
</dbReference>
<evidence type="ECO:0000313" key="2">
    <source>
        <dbReference type="Proteomes" id="UP000246073"/>
    </source>
</evidence>
<evidence type="ECO:0000313" key="1">
    <source>
        <dbReference type="EMBL" id="SPL64137.1"/>
    </source>
</evidence>